<gene>
    <name evidence="1" type="ORF">BpHYR1_025489</name>
</gene>
<evidence type="ECO:0000313" key="1">
    <source>
        <dbReference type="EMBL" id="RMZ96245.1"/>
    </source>
</evidence>
<evidence type="ECO:0000313" key="2">
    <source>
        <dbReference type="Proteomes" id="UP000276133"/>
    </source>
</evidence>
<comment type="caution">
    <text evidence="1">The sequence shown here is derived from an EMBL/GenBank/DDBJ whole genome shotgun (WGS) entry which is preliminary data.</text>
</comment>
<dbReference type="EMBL" id="REGN01012292">
    <property type="protein sequence ID" value="RMZ96245.1"/>
    <property type="molecule type" value="Genomic_DNA"/>
</dbReference>
<name>A0A3M7PAX8_BRAPC</name>
<proteinExistence type="predicted"/>
<dbReference type="AlphaFoldDB" id="A0A3M7PAX8"/>
<accession>A0A3M7PAX8</accession>
<organism evidence="1 2">
    <name type="scientific">Brachionus plicatilis</name>
    <name type="common">Marine rotifer</name>
    <name type="synonym">Brachionus muelleri</name>
    <dbReference type="NCBI Taxonomy" id="10195"/>
    <lineage>
        <taxon>Eukaryota</taxon>
        <taxon>Metazoa</taxon>
        <taxon>Spiralia</taxon>
        <taxon>Gnathifera</taxon>
        <taxon>Rotifera</taxon>
        <taxon>Eurotatoria</taxon>
        <taxon>Monogononta</taxon>
        <taxon>Pseudotrocha</taxon>
        <taxon>Ploima</taxon>
        <taxon>Brachionidae</taxon>
        <taxon>Brachionus</taxon>
    </lineage>
</organism>
<dbReference type="OrthoDB" id="10394583at2759"/>
<protein>
    <submittedName>
        <fullName evidence="1">Uncharacterized protein</fullName>
    </submittedName>
</protein>
<reference evidence="1 2" key="1">
    <citation type="journal article" date="2018" name="Sci. Rep.">
        <title>Genomic signatures of local adaptation to the degree of environmental predictability in rotifers.</title>
        <authorList>
            <person name="Franch-Gras L."/>
            <person name="Hahn C."/>
            <person name="Garcia-Roger E.M."/>
            <person name="Carmona M.J."/>
            <person name="Serra M."/>
            <person name="Gomez A."/>
        </authorList>
    </citation>
    <scope>NUCLEOTIDE SEQUENCE [LARGE SCALE GENOMIC DNA]</scope>
    <source>
        <strain evidence="1">HYR1</strain>
    </source>
</reference>
<keyword evidence="2" id="KW-1185">Reference proteome</keyword>
<sequence length="67" mass="7828">MLTFSFKIINFANAPPLLKEQLVKNDTRNLKYDLRNKDQIIECGSRSKSDYLTNSLYFDILVNQSIQ</sequence>
<dbReference type="Proteomes" id="UP000276133">
    <property type="component" value="Unassembled WGS sequence"/>
</dbReference>